<dbReference type="GO" id="GO:0003866">
    <property type="term" value="F:3-phosphoshikimate 1-carboxyvinyltransferase activity"/>
    <property type="evidence" value="ECO:0007669"/>
    <property type="project" value="UniProtKB-UniRule"/>
</dbReference>
<comment type="caution">
    <text evidence="9">The sequence shown here is derived from an EMBL/GenBank/DDBJ whole genome shotgun (WGS) entry which is preliminary data.</text>
</comment>
<evidence type="ECO:0000256" key="5">
    <source>
        <dbReference type="ARBA" id="ARBA00023141"/>
    </source>
</evidence>
<dbReference type="GO" id="GO:0005737">
    <property type="term" value="C:cytoplasm"/>
    <property type="evidence" value="ECO:0007669"/>
    <property type="project" value="UniProtKB-SubCell"/>
</dbReference>
<keyword evidence="10" id="KW-1185">Reference proteome</keyword>
<dbReference type="PANTHER" id="PTHR21090">
    <property type="entry name" value="AROM/DEHYDROQUINATE SYNTHASE"/>
    <property type="match status" value="1"/>
</dbReference>
<evidence type="ECO:0000313" key="10">
    <source>
        <dbReference type="Proteomes" id="UP000317863"/>
    </source>
</evidence>
<dbReference type="Pfam" id="PF00275">
    <property type="entry name" value="EPSP_synthase"/>
    <property type="match status" value="1"/>
</dbReference>
<keyword evidence="4 7" id="KW-0808">Transferase</keyword>
<feature type="binding site" evidence="7">
    <location>
        <position position="172"/>
    </location>
    <ligand>
        <name>3-phosphoshikimate</name>
        <dbReference type="ChEBI" id="CHEBI:145989"/>
    </ligand>
</feature>
<dbReference type="NCBIfam" id="TIGR01356">
    <property type="entry name" value="aroA"/>
    <property type="match status" value="1"/>
</dbReference>
<dbReference type="EMBL" id="SGJB01000007">
    <property type="protein sequence ID" value="TQQ84775.1"/>
    <property type="molecule type" value="Genomic_DNA"/>
</dbReference>
<evidence type="ECO:0000256" key="4">
    <source>
        <dbReference type="ARBA" id="ARBA00022679"/>
    </source>
</evidence>
<dbReference type="OrthoDB" id="9809920at2"/>
<sequence>MNLYIKPGVLNGCVKIPSSKSFAHRSIMCAAFSENECIIDNVSISDDIKATIEAVKSLGAEVDIFDHYIKIKGLFLNKIKDNLSKDKLNIIDCNESGSTLRFMIPAASVVNKRNCFIMRGNLGKRPLDVYFDVFEKSNIKYKYEKNEYGEDTLVTDGFIKPGEYTIPGNISSQFITGLLFTLPLLDGDSILNVTGTIESKSYISITLEVLKDFGIEIENIDFKKFIIKGNQRYSKDRYSVEGDFSQGAFFLCAGAIGNSISVEGLKEESIQGDRIVIDILKNMGASINIDREGINMYTNSELKSTIIDASDCPDIIPILSVCASVANGKTEIINAGRLRIKECDRLHAVCSELSKLGADITEKENSIIITGVNSLKGGCEVWSHKDHRICMMLAIAATLCEEKIYIRDVECISKSYPNFFDDFKKLGGIIYE</sequence>
<comment type="catalytic activity">
    <reaction evidence="6">
        <text>3-phosphoshikimate + phosphoenolpyruvate = 5-O-(1-carboxyvinyl)-3-phosphoshikimate + phosphate</text>
        <dbReference type="Rhea" id="RHEA:21256"/>
        <dbReference type="ChEBI" id="CHEBI:43474"/>
        <dbReference type="ChEBI" id="CHEBI:57701"/>
        <dbReference type="ChEBI" id="CHEBI:58702"/>
        <dbReference type="ChEBI" id="CHEBI:145989"/>
        <dbReference type="EC" id="2.5.1.19"/>
    </reaction>
    <physiologicalReaction direction="left-to-right" evidence="6">
        <dbReference type="Rhea" id="RHEA:21257"/>
    </physiologicalReaction>
</comment>
<dbReference type="UniPathway" id="UPA00053">
    <property type="reaction ID" value="UER00089"/>
</dbReference>
<evidence type="ECO:0000259" key="8">
    <source>
        <dbReference type="Pfam" id="PF00275"/>
    </source>
</evidence>
<evidence type="ECO:0000256" key="7">
    <source>
        <dbReference type="HAMAP-Rule" id="MF_00210"/>
    </source>
</evidence>
<feature type="binding site" evidence="7">
    <location>
        <position position="345"/>
    </location>
    <ligand>
        <name>phosphoenolpyruvate</name>
        <dbReference type="ChEBI" id="CHEBI:58702"/>
    </ligand>
</feature>
<evidence type="ECO:0000256" key="1">
    <source>
        <dbReference type="ARBA" id="ARBA00004811"/>
    </source>
</evidence>
<dbReference type="PROSITE" id="PS00885">
    <property type="entry name" value="EPSP_SYNTHASE_2"/>
    <property type="match status" value="1"/>
</dbReference>
<dbReference type="GO" id="GO:0009423">
    <property type="term" value="P:chorismate biosynthetic process"/>
    <property type="evidence" value="ECO:0007669"/>
    <property type="project" value="UniProtKB-UniRule"/>
</dbReference>
<dbReference type="InterPro" id="IPR036968">
    <property type="entry name" value="Enolpyruvate_Tfrase_sf"/>
</dbReference>
<comment type="subcellular location">
    <subcellularLocation>
        <location evidence="7">Cytoplasm</location>
    </subcellularLocation>
</comment>
<keyword evidence="3 7" id="KW-0028">Amino-acid biosynthesis</keyword>
<dbReference type="CDD" id="cd01556">
    <property type="entry name" value="EPSP_synthase"/>
    <property type="match status" value="1"/>
</dbReference>
<dbReference type="GO" id="GO:0009073">
    <property type="term" value="P:aromatic amino acid family biosynthetic process"/>
    <property type="evidence" value="ECO:0007669"/>
    <property type="project" value="UniProtKB-KW"/>
</dbReference>
<feature type="domain" description="Enolpyruvate transferase" evidence="8">
    <location>
        <begin position="7"/>
        <end position="422"/>
    </location>
</feature>
<dbReference type="GO" id="GO:0008652">
    <property type="term" value="P:amino acid biosynthetic process"/>
    <property type="evidence" value="ECO:0007669"/>
    <property type="project" value="UniProtKB-KW"/>
</dbReference>
<organism evidence="9 10">
    <name type="scientific">Peptacetobacter hominis</name>
    <dbReference type="NCBI Taxonomy" id="2743610"/>
    <lineage>
        <taxon>Bacteria</taxon>
        <taxon>Bacillati</taxon>
        <taxon>Bacillota</taxon>
        <taxon>Clostridia</taxon>
        <taxon>Peptostreptococcales</taxon>
        <taxon>Peptostreptococcaceae</taxon>
        <taxon>Peptacetobacter</taxon>
    </lineage>
</organism>
<comment type="similarity">
    <text evidence="2 7">Belongs to the EPSP synthase family.</text>
</comment>
<dbReference type="SUPFAM" id="SSF55205">
    <property type="entry name" value="EPT/RTPC-like"/>
    <property type="match status" value="1"/>
</dbReference>
<feature type="binding site" evidence="7">
    <location>
        <position position="199"/>
    </location>
    <ligand>
        <name>3-phosphoshikimate</name>
        <dbReference type="ChEBI" id="CHEBI:145989"/>
    </ligand>
</feature>
<dbReference type="EC" id="2.5.1.19" evidence="7"/>
<dbReference type="InterPro" id="IPR013792">
    <property type="entry name" value="RNA3'P_cycl/enolpyr_Trfase_a/b"/>
</dbReference>
<evidence type="ECO:0000256" key="6">
    <source>
        <dbReference type="ARBA" id="ARBA00044633"/>
    </source>
</evidence>
<proteinExistence type="inferred from homology"/>
<keyword evidence="5 7" id="KW-0057">Aromatic amino acid biosynthesis</keyword>
<protein>
    <recommendedName>
        <fullName evidence="7">3-phosphoshikimate 1-carboxyvinyltransferase</fullName>
        <ecNumber evidence="7">2.5.1.19</ecNumber>
    </recommendedName>
    <alternativeName>
        <fullName evidence="7">5-enolpyruvylshikimate-3-phosphate synthase</fullName>
        <shortName evidence="7">EPSP synthase</shortName>
        <shortName evidence="7">EPSPS</shortName>
    </alternativeName>
</protein>
<feature type="binding site" evidence="7">
    <location>
        <position position="388"/>
    </location>
    <ligand>
        <name>phosphoenolpyruvate</name>
        <dbReference type="ChEBI" id="CHEBI:58702"/>
    </ligand>
</feature>
<dbReference type="InterPro" id="IPR006264">
    <property type="entry name" value="EPSP_synthase"/>
</dbReference>
<feature type="binding site" evidence="7">
    <location>
        <position position="173"/>
    </location>
    <ligand>
        <name>phosphoenolpyruvate</name>
        <dbReference type="ChEBI" id="CHEBI:58702"/>
    </ligand>
</feature>
<name>A0A544QVQ2_9FIRM</name>
<comment type="subunit">
    <text evidence="7">Monomer.</text>
</comment>
<comment type="function">
    <text evidence="7">Catalyzes the transfer of the enolpyruvyl moiety of phosphoenolpyruvate (PEP) to the 5-hydroxyl of shikimate-3-phosphate (S3P) to produce enolpyruvyl shikimate-3-phosphate and inorganic phosphate.</text>
</comment>
<feature type="binding site" evidence="7">
    <location>
        <position position="125"/>
    </location>
    <ligand>
        <name>phosphoenolpyruvate</name>
        <dbReference type="ChEBI" id="CHEBI:58702"/>
    </ligand>
</feature>
<comment type="caution">
    <text evidence="7">Lacks conserved residue(s) required for the propagation of feature annotation.</text>
</comment>
<feature type="binding site" evidence="7">
    <location>
        <position position="20"/>
    </location>
    <ligand>
        <name>phosphoenolpyruvate</name>
        <dbReference type="ChEBI" id="CHEBI:58702"/>
    </ligand>
</feature>
<feature type="binding site" evidence="7">
    <location>
        <position position="20"/>
    </location>
    <ligand>
        <name>3-phosphoshikimate</name>
        <dbReference type="ChEBI" id="CHEBI:145989"/>
    </ligand>
</feature>
<dbReference type="PIRSF" id="PIRSF000505">
    <property type="entry name" value="EPSPS"/>
    <property type="match status" value="1"/>
</dbReference>
<feature type="binding site" evidence="7">
    <location>
        <position position="25"/>
    </location>
    <ligand>
        <name>3-phosphoshikimate</name>
        <dbReference type="ChEBI" id="CHEBI:145989"/>
    </ligand>
</feature>
<dbReference type="InterPro" id="IPR023193">
    <property type="entry name" value="EPSP_synthase_CS"/>
</dbReference>
<keyword evidence="7" id="KW-0963">Cytoplasm</keyword>
<feature type="binding site" evidence="7">
    <location>
        <position position="173"/>
    </location>
    <ligand>
        <name>3-phosphoshikimate</name>
        <dbReference type="ChEBI" id="CHEBI:145989"/>
    </ligand>
</feature>
<dbReference type="PANTHER" id="PTHR21090:SF5">
    <property type="entry name" value="PENTAFUNCTIONAL AROM POLYPEPTIDE"/>
    <property type="match status" value="1"/>
</dbReference>
<dbReference type="HAMAP" id="MF_00210">
    <property type="entry name" value="EPSP_synth"/>
    <property type="match status" value="1"/>
</dbReference>
<feature type="binding site" evidence="7">
    <location>
        <position position="341"/>
    </location>
    <ligand>
        <name>3-phosphoshikimate</name>
        <dbReference type="ChEBI" id="CHEBI:145989"/>
    </ligand>
</feature>
<dbReference type="AlphaFoldDB" id="A0A544QVQ2"/>
<dbReference type="Proteomes" id="UP000317863">
    <property type="component" value="Unassembled WGS sequence"/>
</dbReference>
<feature type="binding site" evidence="7">
    <location>
        <position position="21"/>
    </location>
    <ligand>
        <name>3-phosphoshikimate</name>
        <dbReference type="ChEBI" id="CHEBI:145989"/>
    </ligand>
</feature>
<feature type="binding site" evidence="7">
    <location>
        <position position="414"/>
    </location>
    <ligand>
        <name>phosphoenolpyruvate</name>
        <dbReference type="ChEBI" id="CHEBI:58702"/>
    </ligand>
</feature>
<evidence type="ECO:0000313" key="9">
    <source>
        <dbReference type="EMBL" id="TQQ84775.1"/>
    </source>
</evidence>
<reference evidence="9 10" key="1">
    <citation type="submission" date="2019-02" db="EMBL/GenBank/DDBJ databases">
        <title>Peptostreptococcaceae bacterium ZHW00191 nov., a new bacterium isolated from the human gut.</title>
        <authorList>
            <person name="Zhou H.-W."/>
            <person name="Chen X.-J."/>
        </authorList>
    </citation>
    <scope>NUCLEOTIDE SEQUENCE [LARGE SCALE GENOMIC DNA]</scope>
    <source>
        <strain evidence="9 10">ZHW00191</strain>
    </source>
</reference>
<accession>A0A544QVQ2</accession>
<evidence type="ECO:0000256" key="2">
    <source>
        <dbReference type="ARBA" id="ARBA00009948"/>
    </source>
</evidence>
<evidence type="ECO:0000256" key="3">
    <source>
        <dbReference type="ARBA" id="ARBA00022605"/>
    </source>
</evidence>
<dbReference type="RefSeq" id="WP_142535830.1">
    <property type="nucleotide sequence ID" value="NZ_SGJB01000007.1"/>
</dbReference>
<dbReference type="Gene3D" id="3.65.10.10">
    <property type="entry name" value="Enolpyruvate transferase domain"/>
    <property type="match status" value="2"/>
</dbReference>
<comment type="pathway">
    <text evidence="1 7">Metabolic intermediate biosynthesis; chorismate biosynthesis; chorismate from D-erythrose 4-phosphate and phosphoenolpyruvate: step 6/7.</text>
</comment>
<gene>
    <name evidence="7 9" type="primary">aroA</name>
    <name evidence="9" type="ORF">EXD82_05065</name>
</gene>
<dbReference type="InterPro" id="IPR001986">
    <property type="entry name" value="Enolpyruvate_Tfrase_dom"/>
</dbReference>
<feature type="binding site" evidence="7">
    <location>
        <position position="314"/>
    </location>
    <ligand>
        <name>3-phosphoshikimate</name>
        <dbReference type="ChEBI" id="CHEBI:145989"/>
    </ligand>
</feature>
<feature type="binding site" evidence="7">
    <location>
        <position position="171"/>
    </location>
    <ligand>
        <name>3-phosphoshikimate</name>
        <dbReference type="ChEBI" id="CHEBI:145989"/>
    </ligand>
</feature>
<feature type="binding site" evidence="7">
    <location>
        <position position="97"/>
    </location>
    <ligand>
        <name>phosphoenolpyruvate</name>
        <dbReference type="ChEBI" id="CHEBI:58702"/>
    </ligand>
</feature>
<feature type="active site" description="Proton acceptor" evidence="7">
    <location>
        <position position="314"/>
    </location>
</feature>